<evidence type="ECO:0000313" key="4">
    <source>
        <dbReference type="EMBL" id="KAH9328521.1"/>
    </source>
</evidence>
<name>A0AA38LLU7_TAXCH</name>
<dbReference type="EMBL" id="JAHRHJ020000001">
    <property type="protein sequence ID" value="KAH9328521.1"/>
    <property type="molecule type" value="Genomic_DNA"/>
</dbReference>
<dbReference type="Gene3D" id="3.40.50.720">
    <property type="entry name" value="NAD(P)-binding Rossmann-like Domain"/>
    <property type="match status" value="1"/>
</dbReference>
<gene>
    <name evidence="4" type="ORF">KI387_000629</name>
</gene>
<dbReference type="Pfam" id="PF13602">
    <property type="entry name" value="ADH_zinc_N_2"/>
    <property type="match status" value="1"/>
</dbReference>
<reference evidence="4 5" key="1">
    <citation type="journal article" date="2021" name="Nat. Plants">
        <title>The Taxus genome provides insights into paclitaxel biosynthesis.</title>
        <authorList>
            <person name="Xiong X."/>
            <person name="Gou J."/>
            <person name="Liao Q."/>
            <person name="Li Y."/>
            <person name="Zhou Q."/>
            <person name="Bi G."/>
            <person name="Li C."/>
            <person name="Du R."/>
            <person name="Wang X."/>
            <person name="Sun T."/>
            <person name="Guo L."/>
            <person name="Liang H."/>
            <person name="Lu P."/>
            <person name="Wu Y."/>
            <person name="Zhang Z."/>
            <person name="Ro D.K."/>
            <person name="Shang Y."/>
            <person name="Huang S."/>
            <person name="Yan J."/>
        </authorList>
    </citation>
    <scope>NUCLEOTIDE SEQUENCE [LARGE SCALE GENOMIC DNA]</scope>
    <source>
        <strain evidence="4">Ta-2019</strain>
    </source>
</reference>
<dbReference type="CDD" id="cd05289">
    <property type="entry name" value="MDR_like_2"/>
    <property type="match status" value="1"/>
</dbReference>
<feature type="non-terminal residue" evidence="4">
    <location>
        <position position="310"/>
    </location>
</feature>
<proteinExistence type="inferred from homology"/>
<evidence type="ECO:0000259" key="3">
    <source>
        <dbReference type="SMART" id="SM00829"/>
    </source>
</evidence>
<dbReference type="PANTHER" id="PTHR44573:SF4">
    <property type="entry name" value="2-METHYLENE-FURAN-3-ONE REDUCTASE-LIKE"/>
    <property type="match status" value="1"/>
</dbReference>
<sequence length="310" mass="33722">MQKAWFYNDYGSVDVLQFGDFPLPNVGAGQILIKVRAAALNPVDYKIRKLRILDATFPAVPGCDVAGVITEVGEGVSKFKKGDEVYGDIQDFPGRKPKQYGTLAQYTVAEEHLVALKPSNLSFEEAASLPLALLTALEGFDSVNFQKGWSVFIVGGAGGVGTLAIQLAKHVFEASRIVSTTSTGKLDFVKSLGADLVVDYTKQNYDQVPEKFDFVFDTIGDSFKSHVVAKEEGRIIDIASFPPHPRAESGFVKTAGSNLERLRDFIESGKLKAVIDPESPYAFSQVKEAFEYLETGRARGKIVISPIESG</sequence>
<comment type="similarity">
    <text evidence="1">Belongs to the zinc-containing alcohol dehydrogenase family. Quinone oxidoreductase subfamily.</text>
</comment>
<dbReference type="SUPFAM" id="SSF50129">
    <property type="entry name" value="GroES-like"/>
    <property type="match status" value="1"/>
</dbReference>
<dbReference type="SUPFAM" id="SSF51735">
    <property type="entry name" value="NAD(P)-binding Rossmann-fold domains"/>
    <property type="match status" value="1"/>
</dbReference>
<evidence type="ECO:0000256" key="1">
    <source>
        <dbReference type="ARBA" id="ARBA00010371"/>
    </source>
</evidence>
<dbReference type="Proteomes" id="UP000824469">
    <property type="component" value="Unassembled WGS sequence"/>
</dbReference>
<dbReference type="InterPro" id="IPR044626">
    <property type="entry name" value="AOR-like"/>
</dbReference>
<dbReference type="GO" id="GO:0016628">
    <property type="term" value="F:oxidoreductase activity, acting on the CH-CH group of donors, NAD or NADP as acceptor"/>
    <property type="evidence" value="ECO:0007669"/>
    <property type="project" value="InterPro"/>
</dbReference>
<evidence type="ECO:0000256" key="2">
    <source>
        <dbReference type="ARBA" id="ARBA00023002"/>
    </source>
</evidence>
<dbReference type="InterPro" id="IPR036291">
    <property type="entry name" value="NAD(P)-bd_dom_sf"/>
</dbReference>
<dbReference type="AlphaFoldDB" id="A0AA38LLU7"/>
<comment type="caution">
    <text evidence="4">The sequence shown here is derived from an EMBL/GenBank/DDBJ whole genome shotgun (WGS) entry which is preliminary data.</text>
</comment>
<dbReference type="SMART" id="SM00829">
    <property type="entry name" value="PKS_ER"/>
    <property type="match status" value="1"/>
</dbReference>
<dbReference type="InterPro" id="IPR020843">
    <property type="entry name" value="ER"/>
</dbReference>
<keyword evidence="5" id="KW-1185">Reference proteome</keyword>
<organism evidence="4 5">
    <name type="scientific">Taxus chinensis</name>
    <name type="common">Chinese yew</name>
    <name type="synonym">Taxus wallichiana var. chinensis</name>
    <dbReference type="NCBI Taxonomy" id="29808"/>
    <lineage>
        <taxon>Eukaryota</taxon>
        <taxon>Viridiplantae</taxon>
        <taxon>Streptophyta</taxon>
        <taxon>Embryophyta</taxon>
        <taxon>Tracheophyta</taxon>
        <taxon>Spermatophyta</taxon>
        <taxon>Pinopsida</taxon>
        <taxon>Pinidae</taxon>
        <taxon>Conifers II</taxon>
        <taxon>Cupressales</taxon>
        <taxon>Taxaceae</taxon>
        <taxon>Taxus</taxon>
    </lineage>
</organism>
<accession>A0AA38LLU7</accession>
<dbReference type="Pfam" id="PF08240">
    <property type="entry name" value="ADH_N"/>
    <property type="match status" value="1"/>
</dbReference>
<evidence type="ECO:0000313" key="5">
    <source>
        <dbReference type="Proteomes" id="UP000824469"/>
    </source>
</evidence>
<dbReference type="PANTHER" id="PTHR44573">
    <property type="entry name" value="NADPH-DEPENDENT ALKENAL/ONE OXIDOREDUCTASE, CHLOROPLASTIC"/>
    <property type="match status" value="1"/>
</dbReference>
<dbReference type="InterPro" id="IPR011032">
    <property type="entry name" value="GroES-like_sf"/>
</dbReference>
<feature type="domain" description="Enoyl reductase (ER)" evidence="3">
    <location>
        <begin position="11"/>
        <end position="304"/>
    </location>
</feature>
<dbReference type="InterPro" id="IPR013154">
    <property type="entry name" value="ADH-like_N"/>
</dbReference>
<keyword evidence="2" id="KW-0560">Oxidoreductase</keyword>
<protein>
    <recommendedName>
        <fullName evidence="3">Enoyl reductase (ER) domain-containing protein</fullName>
    </recommendedName>
</protein>
<dbReference type="Gene3D" id="3.90.180.10">
    <property type="entry name" value="Medium-chain alcohol dehydrogenases, catalytic domain"/>
    <property type="match status" value="1"/>
</dbReference>